<evidence type="ECO:0000259" key="5">
    <source>
        <dbReference type="PROSITE" id="PS50093"/>
    </source>
</evidence>
<keyword evidence="4" id="KW-0472">Membrane</keyword>
<dbReference type="InterPro" id="IPR033764">
    <property type="entry name" value="Sdr_B"/>
</dbReference>
<proteinExistence type="predicted"/>
<keyword evidence="3" id="KW-0732">Signal</keyword>
<dbReference type="Pfam" id="PF17210">
    <property type="entry name" value="SdrD_B"/>
    <property type="match status" value="10"/>
</dbReference>
<evidence type="ECO:0000313" key="7">
    <source>
        <dbReference type="Proteomes" id="UP000295706"/>
    </source>
</evidence>
<protein>
    <submittedName>
        <fullName evidence="6">DUF11 domain-containing protein</fullName>
    </submittedName>
</protein>
<dbReference type="OrthoDB" id="898151at2"/>
<feature type="domain" description="PKD" evidence="5">
    <location>
        <begin position="1547"/>
        <end position="1607"/>
    </location>
</feature>
<dbReference type="NCBIfam" id="TIGR01451">
    <property type="entry name" value="B_ant_repeat"/>
    <property type="match status" value="1"/>
</dbReference>
<organism evidence="6 7">
    <name type="scientific">Arundinibacter roseus</name>
    <dbReference type="NCBI Taxonomy" id="2070510"/>
    <lineage>
        <taxon>Bacteria</taxon>
        <taxon>Pseudomonadati</taxon>
        <taxon>Bacteroidota</taxon>
        <taxon>Cytophagia</taxon>
        <taxon>Cytophagales</taxon>
        <taxon>Spirosomataceae</taxon>
        <taxon>Arundinibacter</taxon>
    </lineage>
</organism>
<dbReference type="InterPro" id="IPR013783">
    <property type="entry name" value="Ig-like_fold"/>
</dbReference>
<dbReference type="EMBL" id="SMJU01000003">
    <property type="protein sequence ID" value="TDB67367.1"/>
    <property type="molecule type" value="Genomic_DNA"/>
</dbReference>
<dbReference type="Proteomes" id="UP000295706">
    <property type="component" value="Unassembled WGS sequence"/>
</dbReference>
<keyword evidence="4" id="KW-0812">Transmembrane</keyword>
<evidence type="ECO:0000256" key="3">
    <source>
        <dbReference type="ARBA" id="ARBA00022729"/>
    </source>
</evidence>
<dbReference type="InterPro" id="IPR000601">
    <property type="entry name" value="PKD_dom"/>
</dbReference>
<dbReference type="InterPro" id="IPR047589">
    <property type="entry name" value="DUF11_rpt"/>
</dbReference>
<dbReference type="Gene3D" id="2.60.40.10">
    <property type="entry name" value="Immunoglobulins"/>
    <property type="match status" value="12"/>
</dbReference>
<evidence type="ECO:0000313" key="6">
    <source>
        <dbReference type="EMBL" id="TDB67367.1"/>
    </source>
</evidence>
<dbReference type="PANTHER" id="PTHR23303:SF15">
    <property type="entry name" value="COLOSSIN-A"/>
    <property type="match status" value="1"/>
</dbReference>
<accession>A0A4R4KH31</accession>
<feature type="transmembrane region" description="Helical" evidence="4">
    <location>
        <begin position="12"/>
        <end position="31"/>
    </location>
</feature>
<dbReference type="PROSITE" id="PS50093">
    <property type="entry name" value="PKD"/>
    <property type="match status" value="1"/>
</dbReference>
<evidence type="ECO:0000256" key="1">
    <source>
        <dbReference type="ARBA" id="ARBA00004613"/>
    </source>
</evidence>
<keyword evidence="7" id="KW-1185">Reference proteome</keyword>
<keyword evidence="4" id="KW-1133">Transmembrane helix</keyword>
<name>A0A4R4KH31_9BACT</name>
<comment type="subcellular location">
    <subcellularLocation>
        <location evidence="1">Secreted</location>
    </subcellularLocation>
</comment>
<keyword evidence="2" id="KW-0964">Secreted</keyword>
<dbReference type="SUPFAM" id="SSF117074">
    <property type="entry name" value="Hypothetical protein PA1324"/>
    <property type="match status" value="10"/>
</dbReference>
<evidence type="ECO:0000256" key="2">
    <source>
        <dbReference type="ARBA" id="ARBA00022525"/>
    </source>
</evidence>
<dbReference type="Pfam" id="PF01345">
    <property type="entry name" value="DUF11"/>
    <property type="match status" value="1"/>
</dbReference>
<reference evidence="6 7" key="1">
    <citation type="submission" date="2019-02" db="EMBL/GenBank/DDBJ databases">
        <title>Arundinibacter roseus gen. nov., sp. nov., a new member of the family Cytophagaceae.</title>
        <authorList>
            <person name="Szuroczki S."/>
            <person name="Khayer B."/>
            <person name="Sproer C."/>
            <person name="Toumi M."/>
            <person name="Szabo A."/>
            <person name="Felfoldi T."/>
            <person name="Schumann P."/>
            <person name="Toth E."/>
        </authorList>
    </citation>
    <scope>NUCLEOTIDE SEQUENCE [LARGE SCALE GENOMIC DNA]</scope>
    <source>
        <strain evidence="6 7">DMA-k-7a</strain>
    </source>
</reference>
<dbReference type="InterPro" id="IPR001434">
    <property type="entry name" value="OmcB-like_DUF11"/>
</dbReference>
<evidence type="ECO:0000256" key="4">
    <source>
        <dbReference type="SAM" id="Phobius"/>
    </source>
</evidence>
<dbReference type="PANTHER" id="PTHR23303">
    <property type="entry name" value="CARBOXYPEPTIDASE REGULATORY REGION-CONTAINING"/>
    <property type="match status" value="1"/>
</dbReference>
<comment type="caution">
    <text evidence="6">The sequence shown here is derived from an EMBL/GenBank/DDBJ whole genome shotgun (WGS) entry which is preliminary data.</text>
</comment>
<sequence length="3608" mass="373682">MLKNGPNSLLIPSFFLLLNPLTMFSVMFLLSTNMIKSILNRQPSGSLHVGSFYWLRPMYARRHTMWSALFSLWCVFIASVSFGQSLQWSQYTGHNNSFINANSKAFAIERSSTGFLYVLGSGRKGTGVIPVFQTSDIQYIGTGGVDQAYVSLSKYSPDGSKLLWVRIFQNTTILTPMGLALNAAGEPLVLFAINPTSATIGASANPAFITANAWQSTANLSNNGSVAVLSKFDANGNRTYGTYVGPTGGSLTINSSDVNSGTNFSTLFSAPDGTTYLSFRVTKSSTQTGIIPTTAAAFQSNFTPSTLTSAVMVMIFKPDNSLQYSSYFTIGGSLVNNATMSKSGDLYVMMSGSGLGVMPPVTSGAASTTANGSMIMRFNKSGSIVANTWQTPIVGSNYNIGSITTNPTNGDVVTIQRATGMVRVYDANLTTLKLNTTPFGVASGGIGTVTKIAIDDIGRLHTLMSNANSTPITTGAFQSTMTNSTDGSYYGITDCSIEKVVYGTYLSDQNDEVAAGTSVPNDFVLDGCDTYIVGQTITTIGFPITPTAYNDNGTATVSGYRLTPTNTSTGAQGFMTKFNYPVMKPNTNVLTTPAITNFCADGGVLPIDGTKTIYITPTIIGNADSNPAPTPTHYQWQIASSATGPWTDIPDSDIEDLSPDASTAGTYFYRRIVRQTSFDIASSCVPNCDIADTSNVISLTFSTNKTHSTNLSSKTYAFCKNSSLAVSTTITPSADGLQAPYAYKLTTLSNLIDVVQGQSGTVSAAPLTIDLNITQEGKFLLQVTDSRGCTSFDTLNVEYLKQDAGSRIQFTCGATTIKLGPASPVGEYANFVTNTFSWSPSTGLDNVNFASPTLSILPAVGASADYYLTLNGCLVDTVTVKNESVTPLPALADIARCQGDTATLGVGIVSQAGVTYEWAPGLGLTSTSTVNPILTTLSAPAGVNVINYYLKAQNGTSGCVQFTTQKVTVYRTPNQSFQIKECMENSCSTTLPLGASNIGTVSEPGISYSWQALIIPGTATTGMPTAADVIAGLTNPTGAMTDFALANPTLGKTTGTYQVWLIRTSFNAANPACVRQDTAFYDYCSCGSGGNICNLALGAVPAIACGGPTNKIGPIQYASKGTYIWTRLDGTPINNELFDPITKVALTPGGPHPNQVIANPSGLVAVSYRLTLINPGADTCRIDIKVFPGAIGKPNVNYSSPQSVCQGTPYTIVGPAANPGLTYLWSPESLLATLADTAIALPTIKGLAANTSVYVTVTDPSTGCSVQDTVSLVVSPVIVEAGDNATFCSAGDDISVGAGAGLAGYTYQWTAVPASGVVFGNPTLAQTTVSLPATAVGGKITLYLTATNGQTAANCSLMDSVVFTSAASPVISIPITNKLCAGGTLNIGPVTPAGLTYAWSGPGIIGSTTGSSISVNAAGTYTVTATQGTCVGSSSIDVSLATPPTVTPNPPASCAGPATIGVNNAADAGWTYTWDKLDGLKSYAPNFSTITVEPSTNTTYTLTATHASGCVLTFPIDVIASAYTAQLPTIYNFCEGGSSTLALNTAPSGATYAWTASPADASDYLSSTSSAQPSVNLSTAPAGTYTYTVTVSYGSGCQSTASTTVRVGKKISNVAGFDAEICKGTCTSIGLTAVSGVNYEWSASPADPTLMNIYSAKPTVCPTETTTYTIRYSNASGCVFTDEVVVKVLPTPTLTVKDVVACGPVTLDLATAIVNTTGTTSTYWLNSSATIAATNPVNTSGTYYIKLDDAVCSVIMPVNVTFSDLPDGTLKVSYNCETQKGTLQISNVTPGARYDYTTGATYTGSKTFATASIIGGGGLLSTNLPTPPIGGQSYTVRLFGSDSTCYNDITVELDNLCPVGSLGDFVWKDLNDNGQQDAGEPGVNGVKVILWSAVGGAPGAKLDSTTTAGNGAYSFTNLGKGDYIVQIDVTTLLDSCLISSKQNIGDDASDNDFSTDGLSEVVTLDPTLTGLNKDNPTIDAGLISPKGSLGDFVWKDLNDNGQQDDGEPGVNGVKVILWSAVGGAPGAKLDSTTTAGNGAYSFTNLGKGDYIVQIDVTTLPDSCLISSKQNIGDDASDNDFTTAGLSTVVTLDPTLTGLNKDNPTIDAGLISPKGSLGDFVWKDLNDNGQQDVSEPGVNGVKVILWSASASGQPLARLDSTTTAGNGAYSFTNLGKGDYIVQIDVTTLPDSCLISSKQNIGNDASDNDFTTDGLSPVVTLDPTLTGLNKDNPTIDAGLISPKGSLGDFVWKDLNDNGQQDAGEPGVNGVKVILWSAVGGAPGAKLDSTITAGNGAYSFTNLLAGDYIVQIDVSTLPDSCLISPKQNIGNDASDNDFTTDGLSPVVTLDPTLTGLNKDNPTIDAGLISPKGSLGDFVWKDLNDNGQQDAGEPGVNGVKVILWSAVGGAPGAKLDSTTTAGNGAYSFTNLLAGDYIVQIDVTTLPDSCLISSKQNVGNDASDNDFSTAGLSPVVTLDPTLTGLNKDNPTIDAGLISPKGSLGDFVWKDLNDNGQQDAGEPGVNGVKVILWSAVGGAPGAKLDSTTTAGNGAYSFTNLLAGDYIVQIDVTTLPDSCLISSKQNIGNDASDNDFTTAGLSPVVTLDPTLTGLNKDNPTIDAGLISPKGSLGDFVWKDLNDNGQQDAGEPGVNGVKVILWSAVGGAPGAKLDSTTTAGNGAYSFTNLGKGDYIVQIDVTTLPDSCLISPKQNVGDDASDNDFTTAGLSPVVTLDPTLTGLNKDNPTIDAGLISPKGSLGDFVWKDLNDNGQQDAGEPGVNGVKVILWSAVGGAPGAKLDSTTTAGNGAYSFTNLLAGDYIVQIDLTTLPDSCLISSKQNVGNDASDNDFSTAGLSPVVTLDPTLTGLNKDNPTIDAGLISPKGSLGDFVWKDLNDNGQQDAGEPGVNGVKVILWSAVGGAPGAKLDSTTTTGNGAYSFTNLLAGDYIVQIDITTLPDSCLISSKQNIGDDASDNDFTTAGLSPVVTLDPTLTGLNKDNPTIDAGLISPKGSLGDFVWKDLNDNGQQDAGEPGVNGVKVILWSAVGGAPGAKLDSTTTAGNGAYSFSNLGKGDYIVQIDVTTLPDSCLISSKQNIGNNASDNDFTTAGLSPVVTLDPTLTGLNKDNPTIDAGLISPCVAPTFAATDASAATCDGKTAQNDASFVVTGISGGNKFSFATSVAGLANYSSATALTGSTITVANLPNPVQTTGQTYIVRIFNGKDDCFTDVSILVPYRDCADVCVKPDAGPAQVFVCQPETSVILPDAAAGEEWISAATNPFSISISAQTGVVSGLNENGVYMFILRDATLGSTCSDTVFVFRGVLELPNQTTCFDTLTLPTVAGATWTAMAGNPATITSSGKISGMNSVATNYSFIISNGQCSDTIVVTRLNCNKTYDLALDKAIDKKLAMLGETLTYTIRVWNEGEATAHGIEVTDELNAGVQYLSSTADIGSYSQLTKKWSFDSLAVGDTVSLKISVKIIAAGVWFNTAEITKMTEDDVDSTPGNGDETEDDIDRECFTVPVLLCRGQGSALTLNVPQEYTGVVWFRKAQNGQPVQVAIGNSYTASETELGTYEYTFTSTSGTCPAEGCCPVIIVVEDCCPVDVCVPFVITKKKK</sequence>
<feature type="transmembrane region" description="Helical" evidence="4">
    <location>
        <begin position="64"/>
        <end position="82"/>
    </location>
</feature>
<gene>
    <name evidence="6" type="ORF">EZE20_05310</name>
</gene>
<dbReference type="InterPro" id="IPR051417">
    <property type="entry name" value="SDr/BOS_complex"/>
</dbReference>
<dbReference type="GO" id="GO:0005576">
    <property type="term" value="C:extracellular region"/>
    <property type="evidence" value="ECO:0007669"/>
    <property type="project" value="UniProtKB-SubCell"/>
</dbReference>